<dbReference type="EMBL" id="CAJOBJ010103801">
    <property type="protein sequence ID" value="CAF4599941.1"/>
    <property type="molecule type" value="Genomic_DNA"/>
</dbReference>
<feature type="compositionally biased region" description="Basic and acidic residues" evidence="1">
    <location>
        <begin position="18"/>
        <end position="36"/>
    </location>
</feature>
<feature type="non-terminal residue" evidence="2">
    <location>
        <position position="59"/>
    </location>
</feature>
<reference evidence="2" key="1">
    <citation type="submission" date="2021-02" db="EMBL/GenBank/DDBJ databases">
        <authorList>
            <person name="Nowell W R."/>
        </authorList>
    </citation>
    <scope>NUCLEOTIDE SEQUENCE</scope>
</reference>
<feature type="non-terminal residue" evidence="2">
    <location>
        <position position="1"/>
    </location>
</feature>
<dbReference type="AlphaFoldDB" id="A0A8S2Z252"/>
<proteinExistence type="predicted"/>
<evidence type="ECO:0000313" key="3">
    <source>
        <dbReference type="Proteomes" id="UP000681720"/>
    </source>
</evidence>
<feature type="compositionally biased region" description="Acidic residues" evidence="1">
    <location>
        <begin position="37"/>
        <end position="51"/>
    </location>
</feature>
<comment type="caution">
    <text evidence="2">The sequence shown here is derived from an EMBL/GenBank/DDBJ whole genome shotgun (WGS) entry which is preliminary data.</text>
</comment>
<evidence type="ECO:0000313" key="2">
    <source>
        <dbReference type="EMBL" id="CAF4599941.1"/>
    </source>
</evidence>
<sequence length="59" mass="7046">TKSIRPQLDPCDLQRTSKRVDDHKQEPEIRMDYHDCYDEDDKDHDGEEDDVTSAQLREQ</sequence>
<dbReference type="Proteomes" id="UP000681720">
    <property type="component" value="Unassembled WGS sequence"/>
</dbReference>
<evidence type="ECO:0000256" key="1">
    <source>
        <dbReference type="SAM" id="MobiDB-lite"/>
    </source>
</evidence>
<accession>A0A8S2Z252</accession>
<organism evidence="2 3">
    <name type="scientific">Rotaria magnacalcarata</name>
    <dbReference type="NCBI Taxonomy" id="392030"/>
    <lineage>
        <taxon>Eukaryota</taxon>
        <taxon>Metazoa</taxon>
        <taxon>Spiralia</taxon>
        <taxon>Gnathifera</taxon>
        <taxon>Rotifera</taxon>
        <taxon>Eurotatoria</taxon>
        <taxon>Bdelloidea</taxon>
        <taxon>Philodinida</taxon>
        <taxon>Philodinidae</taxon>
        <taxon>Rotaria</taxon>
    </lineage>
</organism>
<protein>
    <submittedName>
        <fullName evidence="2">Uncharacterized protein</fullName>
    </submittedName>
</protein>
<gene>
    <name evidence="2" type="ORF">GIL414_LOCUS38875</name>
</gene>
<feature type="region of interest" description="Disordered" evidence="1">
    <location>
        <begin position="1"/>
        <end position="59"/>
    </location>
</feature>
<name>A0A8S2Z252_9BILA</name>